<keyword evidence="1" id="KW-1133">Transmembrane helix</keyword>
<evidence type="ECO:0000313" key="3">
    <source>
        <dbReference type="Proteomes" id="UP000063971"/>
    </source>
</evidence>
<accession>A0AAU8U658</accession>
<name>A0AAU8U658_9BACT</name>
<protein>
    <submittedName>
        <fullName evidence="2">Membrane protein</fullName>
    </submittedName>
</protein>
<keyword evidence="1" id="KW-0812">Transmembrane</keyword>
<proteinExistence type="predicted"/>
<keyword evidence="1" id="KW-0472">Membrane</keyword>
<feature type="transmembrane region" description="Helical" evidence="1">
    <location>
        <begin position="12"/>
        <end position="32"/>
    </location>
</feature>
<dbReference type="AlphaFoldDB" id="A0AAU8U658"/>
<reference evidence="2 3" key="1">
    <citation type="journal article" date="2015" name="Genome Announc.">
        <title>Complete Genome Sequence of the Campylobacter ureolyticus Clinical Isolate RIGS 9880.</title>
        <authorList>
            <person name="Miller W.G."/>
            <person name="Yee E."/>
            <person name="On S.L."/>
            <person name="Andersen L.P."/>
            <person name="Bono J.L."/>
        </authorList>
    </citation>
    <scope>NUCLEOTIDE SEQUENCE [LARGE SCALE GENOMIC DNA]</scope>
    <source>
        <strain evidence="2 3">RIGS 9880</strain>
    </source>
</reference>
<gene>
    <name evidence="2" type="ORF">CUREO_1635</name>
</gene>
<dbReference type="Proteomes" id="UP000063971">
    <property type="component" value="Chromosome"/>
</dbReference>
<dbReference type="EMBL" id="CP012195">
    <property type="protein sequence ID" value="AKT91441.1"/>
    <property type="molecule type" value="Genomic_DNA"/>
</dbReference>
<evidence type="ECO:0000313" key="2">
    <source>
        <dbReference type="EMBL" id="AKT91441.1"/>
    </source>
</evidence>
<evidence type="ECO:0000256" key="1">
    <source>
        <dbReference type="SAM" id="Phobius"/>
    </source>
</evidence>
<dbReference type="RefSeq" id="WP_050335903.1">
    <property type="nucleotide sequence ID" value="NZ_CP012195.1"/>
</dbReference>
<organism evidence="2 3">
    <name type="scientific">Campylobacter ureolyticus RIGS 9880</name>
    <dbReference type="NCBI Taxonomy" id="1032069"/>
    <lineage>
        <taxon>Bacteria</taxon>
        <taxon>Pseudomonadati</taxon>
        <taxon>Campylobacterota</taxon>
        <taxon>Epsilonproteobacteria</taxon>
        <taxon>Campylobacterales</taxon>
        <taxon>Campylobacteraceae</taxon>
        <taxon>Campylobacter</taxon>
    </lineage>
</organism>
<dbReference type="KEGG" id="cure:CUREO_1635"/>
<feature type="transmembrane region" description="Helical" evidence="1">
    <location>
        <begin position="44"/>
        <end position="64"/>
    </location>
</feature>
<sequence>MEKINNIIMENPTVALLNIVMLILYTIAISKLNKEMENSKNEAPFMIMGIILTIMYGLVVYITIKKIGQ</sequence>